<gene>
    <name evidence="1" type="ORF">U9M48_040716</name>
</gene>
<protein>
    <submittedName>
        <fullName evidence="1">Uncharacterized protein</fullName>
    </submittedName>
</protein>
<keyword evidence="2" id="KW-1185">Reference proteome</keyword>
<proteinExistence type="predicted"/>
<dbReference type="Proteomes" id="UP001341281">
    <property type="component" value="Chromosome 09"/>
</dbReference>
<organism evidence="1 2">
    <name type="scientific">Paspalum notatum var. saurae</name>
    <dbReference type="NCBI Taxonomy" id="547442"/>
    <lineage>
        <taxon>Eukaryota</taxon>
        <taxon>Viridiplantae</taxon>
        <taxon>Streptophyta</taxon>
        <taxon>Embryophyta</taxon>
        <taxon>Tracheophyta</taxon>
        <taxon>Spermatophyta</taxon>
        <taxon>Magnoliopsida</taxon>
        <taxon>Liliopsida</taxon>
        <taxon>Poales</taxon>
        <taxon>Poaceae</taxon>
        <taxon>PACMAD clade</taxon>
        <taxon>Panicoideae</taxon>
        <taxon>Andropogonodae</taxon>
        <taxon>Paspaleae</taxon>
        <taxon>Paspalinae</taxon>
        <taxon>Paspalum</taxon>
    </lineage>
</organism>
<evidence type="ECO:0000313" key="1">
    <source>
        <dbReference type="EMBL" id="WVZ94883.1"/>
    </source>
</evidence>
<accession>A0AAQ3UP18</accession>
<dbReference type="EMBL" id="CP144753">
    <property type="protein sequence ID" value="WVZ94883.1"/>
    <property type="molecule type" value="Genomic_DNA"/>
</dbReference>
<dbReference type="AlphaFoldDB" id="A0AAQ3UP18"/>
<name>A0AAQ3UP18_PASNO</name>
<evidence type="ECO:0000313" key="2">
    <source>
        <dbReference type="Proteomes" id="UP001341281"/>
    </source>
</evidence>
<sequence length="93" mass="10167">MALPMATAPCSLVQQDTDVNTYELFDEMFGPRAAAKRHPLRASVAVLKLFDVVPQRGQHHGESFWSARAVPLLPTKCPRSLLHSAKVGGCSDH</sequence>
<reference evidence="1 2" key="1">
    <citation type="submission" date="2024-02" db="EMBL/GenBank/DDBJ databases">
        <title>High-quality chromosome-scale genome assembly of Pensacola bahiagrass (Paspalum notatum Flugge var. saurae).</title>
        <authorList>
            <person name="Vega J.M."/>
            <person name="Podio M."/>
            <person name="Orjuela J."/>
            <person name="Siena L.A."/>
            <person name="Pessino S.C."/>
            <person name="Combes M.C."/>
            <person name="Mariac C."/>
            <person name="Albertini E."/>
            <person name="Pupilli F."/>
            <person name="Ortiz J.P.A."/>
            <person name="Leblanc O."/>
        </authorList>
    </citation>
    <scope>NUCLEOTIDE SEQUENCE [LARGE SCALE GENOMIC DNA]</scope>
    <source>
        <strain evidence="1">R1</strain>
        <tissue evidence="1">Leaf</tissue>
    </source>
</reference>